<evidence type="ECO:0000313" key="4">
    <source>
        <dbReference type="Proteomes" id="UP000055136"/>
    </source>
</evidence>
<keyword evidence="1" id="KW-1133">Transmembrane helix</keyword>
<dbReference type="KEGG" id="tee:Tel_08645"/>
<dbReference type="STRING" id="1748243.Tel_08645"/>
<dbReference type="CDD" id="cd03794">
    <property type="entry name" value="GT4_WbuB-like"/>
    <property type="match status" value="1"/>
</dbReference>
<dbReference type="PANTHER" id="PTHR45947">
    <property type="entry name" value="SULFOQUINOVOSYL TRANSFERASE SQD2"/>
    <property type="match status" value="1"/>
</dbReference>
<evidence type="ECO:0000313" key="3">
    <source>
        <dbReference type="EMBL" id="ALP53218.1"/>
    </source>
</evidence>
<accession>A0A0S2TDM2</accession>
<keyword evidence="4" id="KW-1185">Reference proteome</keyword>
<keyword evidence="1" id="KW-0472">Membrane</keyword>
<dbReference type="GO" id="GO:0016758">
    <property type="term" value="F:hexosyltransferase activity"/>
    <property type="evidence" value="ECO:0007669"/>
    <property type="project" value="TreeGrafter"/>
</dbReference>
<name>A0A0S2TDM2_9GAMM</name>
<dbReference type="Pfam" id="PF13579">
    <property type="entry name" value="Glyco_trans_4_4"/>
    <property type="match status" value="1"/>
</dbReference>
<reference evidence="3" key="1">
    <citation type="submission" date="2015-10" db="EMBL/GenBank/DDBJ databases">
        <title>Description of Candidatus Tenderia electrophaga gen. nov, sp. nov., an Uncultivated Electroautotroph from a Biocathode Enrichment.</title>
        <authorList>
            <person name="Eddie B.J."/>
            <person name="Malanoski A.P."/>
            <person name="Wang Z."/>
            <person name="Hall R.J."/>
            <person name="Oh S.D."/>
            <person name="Heiner C."/>
            <person name="Lin B."/>
            <person name="Strycharz-Glaven S.M."/>
        </authorList>
    </citation>
    <scope>NUCLEOTIDE SEQUENCE [LARGE SCALE GENOMIC DNA]</scope>
    <source>
        <strain evidence="3">NRL1</strain>
    </source>
</reference>
<evidence type="ECO:0000256" key="1">
    <source>
        <dbReference type="SAM" id="Phobius"/>
    </source>
</evidence>
<keyword evidence="1" id="KW-0812">Transmembrane</keyword>
<dbReference type="InterPro" id="IPR050194">
    <property type="entry name" value="Glycosyltransferase_grp1"/>
</dbReference>
<dbReference type="AlphaFoldDB" id="A0A0S2TDM2"/>
<dbReference type="PANTHER" id="PTHR45947:SF3">
    <property type="entry name" value="SULFOQUINOVOSYL TRANSFERASE SQD2"/>
    <property type="match status" value="1"/>
</dbReference>
<dbReference type="SUPFAM" id="SSF53756">
    <property type="entry name" value="UDP-Glycosyltransferase/glycogen phosphorylase"/>
    <property type="match status" value="1"/>
</dbReference>
<dbReference type="EMBL" id="CP013099">
    <property type="protein sequence ID" value="ALP53218.1"/>
    <property type="molecule type" value="Genomic_DNA"/>
</dbReference>
<protein>
    <submittedName>
        <fullName evidence="3">Glycosyl transferase family 1</fullName>
    </submittedName>
</protein>
<organism evidence="3 4">
    <name type="scientific">Candidatus Tenderia electrophaga</name>
    <dbReference type="NCBI Taxonomy" id="1748243"/>
    <lineage>
        <taxon>Bacteria</taxon>
        <taxon>Pseudomonadati</taxon>
        <taxon>Pseudomonadota</taxon>
        <taxon>Gammaproteobacteria</taxon>
        <taxon>Candidatus Tenderiales</taxon>
        <taxon>Candidatus Tenderiaceae</taxon>
        <taxon>Candidatus Tenderia</taxon>
    </lineage>
</organism>
<dbReference type="Proteomes" id="UP000055136">
    <property type="component" value="Chromosome"/>
</dbReference>
<gene>
    <name evidence="3" type="ORF">Tel_08645</name>
</gene>
<dbReference type="Gene3D" id="3.40.50.2000">
    <property type="entry name" value="Glycogen Phosphorylase B"/>
    <property type="match status" value="2"/>
</dbReference>
<sequence length="413" mass="46663">MRILVVTQYFWPENFRINDLIAELKQRGHELTVLTGKPNYPLGEVFPEFRRAPSLFSNYEGVEIFRVPMLRRARGSVRLILNYLSFVLGGSLWGPWFLRKREFDVVFIYEPSPVTVALPAILLGRIKKIPVVFWVLDLWPETLAAIGVVRSPRLLRWIGHLVQFSYNNCDIVLGQSRAFIDGIAKYCSDKSKIRYYPSWAEDVFLDNASEKANEIPVRGRTFDILFAGNIGEAQDMPSILSAAELLKHDDGVRWIIVGDGRKSEWLKAEVERRGLAEKVLLLGRYSVDRMPSFYAHADALLVSLMSDAVFSMTIPGKLQTYLMAGVPVLGMLDGEGASAIRQAKAGFTCPAGDANGLAAAVKQLAAMPESERRDMGLNGRRYAQREFDRDMLISKLEGFFEEAILSYRERETI</sequence>
<proteinExistence type="predicted"/>
<dbReference type="InterPro" id="IPR028098">
    <property type="entry name" value="Glyco_trans_4-like_N"/>
</dbReference>
<keyword evidence="3" id="KW-0808">Transferase</keyword>
<feature type="domain" description="Glycosyltransferase subfamily 4-like N-terminal" evidence="2">
    <location>
        <begin position="16"/>
        <end position="197"/>
    </location>
</feature>
<evidence type="ECO:0000259" key="2">
    <source>
        <dbReference type="Pfam" id="PF13579"/>
    </source>
</evidence>
<dbReference type="Pfam" id="PF13692">
    <property type="entry name" value="Glyco_trans_1_4"/>
    <property type="match status" value="1"/>
</dbReference>
<feature type="transmembrane region" description="Helical" evidence="1">
    <location>
        <begin position="79"/>
        <end position="98"/>
    </location>
</feature>